<dbReference type="PROSITE" id="PS50928">
    <property type="entry name" value="ABC_TM1"/>
    <property type="match status" value="1"/>
</dbReference>
<dbReference type="InterPro" id="IPR000515">
    <property type="entry name" value="MetI-like"/>
</dbReference>
<comment type="similarity">
    <text evidence="6">Belongs to the binding-protein-dependent transport system permease family.</text>
</comment>
<evidence type="ECO:0000259" key="7">
    <source>
        <dbReference type="PROSITE" id="PS50928"/>
    </source>
</evidence>
<protein>
    <submittedName>
        <fullName evidence="8">ABC transporter permease</fullName>
    </submittedName>
</protein>
<feature type="transmembrane region" description="Helical" evidence="6">
    <location>
        <begin position="54"/>
        <end position="77"/>
    </location>
</feature>
<feature type="transmembrane region" description="Helical" evidence="6">
    <location>
        <begin position="137"/>
        <end position="163"/>
    </location>
</feature>
<keyword evidence="2 6" id="KW-0813">Transport</keyword>
<feature type="domain" description="ABC transmembrane type-1" evidence="7">
    <location>
        <begin position="23"/>
        <end position="202"/>
    </location>
</feature>
<organism evidence="8 9">
    <name type="scientific">Nocardioides jiangsuensis</name>
    <dbReference type="NCBI Taxonomy" id="2866161"/>
    <lineage>
        <taxon>Bacteria</taxon>
        <taxon>Bacillati</taxon>
        <taxon>Actinomycetota</taxon>
        <taxon>Actinomycetes</taxon>
        <taxon>Propionibacteriales</taxon>
        <taxon>Nocardioidaceae</taxon>
        <taxon>Nocardioides</taxon>
    </lineage>
</organism>
<dbReference type="Proteomes" id="UP000754710">
    <property type="component" value="Unassembled WGS sequence"/>
</dbReference>
<feature type="transmembrane region" description="Helical" evidence="6">
    <location>
        <begin position="83"/>
        <end position="101"/>
    </location>
</feature>
<dbReference type="InterPro" id="IPR035906">
    <property type="entry name" value="MetI-like_sf"/>
</dbReference>
<evidence type="ECO:0000256" key="4">
    <source>
        <dbReference type="ARBA" id="ARBA00022989"/>
    </source>
</evidence>
<dbReference type="Gene3D" id="1.10.3720.10">
    <property type="entry name" value="MetI-like"/>
    <property type="match status" value="1"/>
</dbReference>
<feature type="transmembrane region" description="Helical" evidence="6">
    <location>
        <begin position="27"/>
        <end position="47"/>
    </location>
</feature>
<reference evidence="8 9" key="1">
    <citation type="submission" date="2021-08" db="EMBL/GenBank/DDBJ databases">
        <title>Nocardioides bacterium WL0053 sp. nov., isolated from the sediment.</title>
        <authorList>
            <person name="Wang L."/>
            <person name="Zhang D."/>
            <person name="Zhang A."/>
        </authorList>
    </citation>
    <scope>NUCLEOTIDE SEQUENCE [LARGE SCALE GENOMIC DNA]</scope>
    <source>
        <strain evidence="8 9">WL0053</strain>
    </source>
</reference>
<dbReference type="SUPFAM" id="SSF161098">
    <property type="entry name" value="MetI-like"/>
    <property type="match status" value="1"/>
</dbReference>
<comment type="caution">
    <text evidence="8">The sequence shown here is derived from an EMBL/GenBank/DDBJ whole genome shotgun (WGS) entry which is preliminary data.</text>
</comment>
<comment type="subcellular location">
    <subcellularLocation>
        <location evidence="6">Cell membrane</location>
        <topology evidence="6">Multi-pass membrane protein</topology>
    </subcellularLocation>
    <subcellularLocation>
        <location evidence="1">Membrane</location>
        <topology evidence="1">Multi-pass membrane protein</topology>
    </subcellularLocation>
</comment>
<proteinExistence type="inferred from homology"/>
<evidence type="ECO:0000313" key="9">
    <source>
        <dbReference type="Proteomes" id="UP000754710"/>
    </source>
</evidence>
<sequence>MVRNEWVCGEFLTSRAEQLTEALVQHVWLTVVSVLLGLAVAFPLALLARRHARVEWAVVGTTTALYTVPSLALFALLLPFTGLTATTVVTGLVLYSLTILVRNILEGLKAVPADVVEAARGMGYGGTRLLLSVELPLAVPSIMAGLRVATVSTVALTTVGAIIDYGGLGNLLFEAVNTQFKPQVLTASVLCVALALAFDLLLVGTQRVLTPWARTRGA</sequence>
<dbReference type="Pfam" id="PF00528">
    <property type="entry name" value="BPD_transp_1"/>
    <property type="match status" value="1"/>
</dbReference>
<keyword evidence="5 6" id="KW-0472">Membrane</keyword>
<accession>A0ABS7RHH2</accession>
<dbReference type="EMBL" id="JAIEZQ010000001">
    <property type="protein sequence ID" value="MBY9074489.1"/>
    <property type="molecule type" value="Genomic_DNA"/>
</dbReference>
<name>A0ABS7RHH2_9ACTN</name>
<gene>
    <name evidence="8" type="ORF">K1X13_06625</name>
</gene>
<dbReference type="InterPro" id="IPR051204">
    <property type="entry name" value="ABC_transp_perm/SBD"/>
</dbReference>
<evidence type="ECO:0000256" key="5">
    <source>
        <dbReference type="ARBA" id="ARBA00023136"/>
    </source>
</evidence>
<feature type="transmembrane region" description="Helical" evidence="6">
    <location>
        <begin position="183"/>
        <end position="204"/>
    </location>
</feature>
<keyword evidence="4 6" id="KW-1133">Transmembrane helix</keyword>
<dbReference type="CDD" id="cd06261">
    <property type="entry name" value="TM_PBP2"/>
    <property type="match status" value="1"/>
</dbReference>
<evidence type="ECO:0000256" key="6">
    <source>
        <dbReference type="RuleBase" id="RU363032"/>
    </source>
</evidence>
<evidence type="ECO:0000313" key="8">
    <source>
        <dbReference type="EMBL" id="MBY9074489.1"/>
    </source>
</evidence>
<dbReference type="PANTHER" id="PTHR30177:SF4">
    <property type="entry name" value="OSMOPROTECTANT IMPORT PERMEASE PROTEIN OSMW"/>
    <property type="match status" value="1"/>
</dbReference>
<keyword evidence="3 6" id="KW-0812">Transmembrane</keyword>
<evidence type="ECO:0000256" key="2">
    <source>
        <dbReference type="ARBA" id="ARBA00022448"/>
    </source>
</evidence>
<evidence type="ECO:0000256" key="1">
    <source>
        <dbReference type="ARBA" id="ARBA00004141"/>
    </source>
</evidence>
<dbReference type="RefSeq" id="WP_221024159.1">
    <property type="nucleotide sequence ID" value="NZ_JAIEZQ010000001.1"/>
</dbReference>
<evidence type="ECO:0000256" key="3">
    <source>
        <dbReference type="ARBA" id="ARBA00022692"/>
    </source>
</evidence>
<keyword evidence="9" id="KW-1185">Reference proteome</keyword>
<dbReference type="PANTHER" id="PTHR30177">
    <property type="entry name" value="GLYCINE BETAINE/L-PROLINE TRANSPORT SYSTEM PERMEASE PROTEIN PROW"/>
    <property type="match status" value="1"/>
</dbReference>